<evidence type="ECO:0000256" key="13">
    <source>
        <dbReference type="ARBA" id="ARBA00023136"/>
    </source>
</evidence>
<dbReference type="PROSITE" id="PS00107">
    <property type="entry name" value="PROTEIN_KINASE_ATP"/>
    <property type="match status" value="1"/>
</dbReference>
<sequence>MSCLQKYVSMAIILAWVALLSFCKADDSASNSEVEALIKWKDSLPNQSLFDSWVFPTHTNSSSSTPPSPCKWYGITCNQARSVTQIDLSGRGINGTLQNFDFSSFPNLLRFDLHSNNFEGTIPHNIGMVSKLQLLDLSTNSLNGTLPLSLANLTQVSELDLSRNDITGILDGRLFPSESSTEPKTGLLSLRYLLFQDTLLGGKIPKEIGNLKFLVSLVLDRSHFNGPIPPSLGNLSHLQALRLSENQLSGKVPETLVNLRNLTDLRLFTNKLSGVVPKELGNFSSFTVLHLGENNFTGHLPPQVCRGGKLINFTAYSNNFIGPIPISLRNCSTLYRVRLEYNKITGYIDQDFGVYPNLTYIDLSFNRLRGELSPNWGECRNLTLLNIASNMMSGNVPNEIARLNQLVKLDLSSNQLSGEIPADIRNLSKLSVLNLKDNQLSGRVPAGIGTLSNLESLDLSMNKLSGPIPSQTGDCSKLRSLSLSKNRLSGRIPYQIGNLAGSLHDLLDLSYNRLSGEIPAQLGKLRSLERLNFSHNNLTGSIPDSFKHMVSLTEINLSYNFLEGPIPDIRISESFPPESFSNNKDLCGKIKGLRPCNVTEQKGGNKKKRKILIVVISSLAGLVLVSFTFIRILVFICKKKLSTNLVPNESIPKTSENPFSLWYFNGKILYEDILKATKNFDDAYCIGVGGFAKVYRVDIPGYDVLAVKKLIFEARDESEMKNIRHFGNEVSTLTEIKHRNIVKLFGFCCRGIHAFLVYEFMERGSLADMLKSEEGAKELDWGKRIGVVKGVAHALCYMHHDIVPPMIHRDISSKNVLLDHQLEAHVSDFGTARFLNPDSSNWTGVAGTYGYLAPELAYTMVVTEKCDVYSFGVFALEVLMGKHPGELISKMQAYAVESIQHTDILDHRLAPPKTKNVANKLGLVMNLAISCLSANPHARPTMRSVSKVLEFQAFDD</sequence>
<dbReference type="KEGG" id="zju:107428798"/>
<evidence type="ECO:0000256" key="16">
    <source>
        <dbReference type="PROSITE-ProRule" id="PRU10141"/>
    </source>
</evidence>
<dbReference type="EC" id="2.7.11.1" evidence="2"/>
<dbReference type="AlphaFoldDB" id="A0A6P4ADS1"/>
<dbReference type="InterPro" id="IPR011009">
    <property type="entry name" value="Kinase-like_dom_sf"/>
</dbReference>
<evidence type="ECO:0000256" key="6">
    <source>
        <dbReference type="ARBA" id="ARBA00022692"/>
    </source>
</evidence>
<dbReference type="InterPro" id="IPR003591">
    <property type="entry name" value="Leu-rich_rpt_typical-subtyp"/>
</dbReference>
<protein>
    <recommendedName>
        <fullName evidence="2">non-specific serine/threonine protein kinase</fullName>
        <ecNumber evidence="2">2.7.11.1</ecNumber>
    </recommendedName>
</protein>
<comment type="catalytic activity">
    <reaction evidence="14">
        <text>L-threonyl-[protein] + ATP = O-phospho-L-threonyl-[protein] + ADP + H(+)</text>
        <dbReference type="Rhea" id="RHEA:46608"/>
        <dbReference type="Rhea" id="RHEA-COMP:11060"/>
        <dbReference type="Rhea" id="RHEA-COMP:11605"/>
        <dbReference type="ChEBI" id="CHEBI:15378"/>
        <dbReference type="ChEBI" id="CHEBI:30013"/>
        <dbReference type="ChEBI" id="CHEBI:30616"/>
        <dbReference type="ChEBI" id="CHEBI:61977"/>
        <dbReference type="ChEBI" id="CHEBI:456216"/>
        <dbReference type="EC" id="2.7.11.1"/>
    </reaction>
</comment>
<keyword evidence="8" id="KW-0677">Repeat</keyword>
<evidence type="ECO:0000256" key="4">
    <source>
        <dbReference type="ARBA" id="ARBA00022614"/>
    </source>
</evidence>
<dbReference type="PRINTS" id="PR00019">
    <property type="entry name" value="LEURICHRPT"/>
</dbReference>
<keyword evidence="6 17" id="KW-0812">Transmembrane</keyword>
<evidence type="ECO:0000256" key="10">
    <source>
        <dbReference type="ARBA" id="ARBA00022777"/>
    </source>
</evidence>
<dbReference type="InterPro" id="IPR000719">
    <property type="entry name" value="Prot_kinase_dom"/>
</dbReference>
<dbReference type="Pfam" id="PF00069">
    <property type="entry name" value="Pkinase"/>
    <property type="match status" value="1"/>
</dbReference>
<keyword evidence="7 18" id="KW-0732">Signal</keyword>
<evidence type="ECO:0000256" key="18">
    <source>
        <dbReference type="SAM" id="SignalP"/>
    </source>
</evidence>
<keyword evidence="13 17" id="KW-0472">Membrane</keyword>
<organism evidence="20 21">
    <name type="scientific">Ziziphus jujuba</name>
    <name type="common">Chinese jujube</name>
    <name type="synonym">Ziziphus sativa</name>
    <dbReference type="NCBI Taxonomy" id="326968"/>
    <lineage>
        <taxon>Eukaryota</taxon>
        <taxon>Viridiplantae</taxon>
        <taxon>Streptophyta</taxon>
        <taxon>Embryophyta</taxon>
        <taxon>Tracheophyta</taxon>
        <taxon>Spermatophyta</taxon>
        <taxon>Magnoliopsida</taxon>
        <taxon>eudicotyledons</taxon>
        <taxon>Gunneridae</taxon>
        <taxon>Pentapetalae</taxon>
        <taxon>rosids</taxon>
        <taxon>fabids</taxon>
        <taxon>Rosales</taxon>
        <taxon>Rhamnaceae</taxon>
        <taxon>Paliureae</taxon>
        <taxon>Ziziphus</taxon>
    </lineage>
</organism>
<accession>A0A6P4ADS1</accession>
<dbReference type="SMART" id="SM00369">
    <property type="entry name" value="LRR_TYP"/>
    <property type="match status" value="9"/>
</dbReference>
<dbReference type="InterPro" id="IPR013210">
    <property type="entry name" value="LRR_N_plant-typ"/>
</dbReference>
<evidence type="ECO:0000313" key="20">
    <source>
        <dbReference type="Proteomes" id="UP001652623"/>
    </source>
</evidence>
<keyword evidence="3" id="KW-0723">Serine/threonine-protein kinase</keyword>
<evidence type="ECO:0000313" key="21">
    <source>
        <dbReference type="RefSeq" id="XP_015894873.2"/>
    </source>
</evidence>
<reference evidence="21" key="1">
    <citation type="submission" date="2025-08" db="UniProtKB">
        <authorList>
            <consortium name="RefSeq"/>
        </authorList>
    </citation>
    <scope>IDENTIFICATION</scope>
    <source>
        <tissue evidence="21">Seedling</tissue>
    </source>
</reference>
<dbReference type="InterPro" id="IPR008266">
    <property type="entry name" value="Tyr_kinase_AS"/>
</dbReference>
<keyword evidence="12 17" id="KW-1133">Transmembrane helix</keyword>
<keyword evidence="9 16" id="KW-0547">Nucleotide-binding</keyword>
<evidence type="ECO:0000256" key="7">
    <source>
        <dbReference type="ARBA" id="ARBA00022729"/>
    </source>
</evidence>
<dbReference type="Gene3D" id="1.10.510.10">
    <property type="entry name" value="Transferase(Phosphotransferase) domain 1"/>
    <property type="match status" value="1"/>
</dbReference>
<dbReference type="PANTHER" id="PTHR48005">
    <property type="entry name" value="LEUCINE RICH REPEAT KINASE 2"/>
    <property type="match status" value="1"/>
</dbReference>
<evidence type="ECO:0000256" key="14">
    <source>
        <dbReference type="ARBA" id="ARBA00047899"/>
    </source>
</evidence>
<keyword evidence="11 16" id="KW-0067">ATP-binding</keyword>
<dbReference type="Pfam" id="PF08263">
    <property type="entry name" value="LRRNT_2"/>
    <property type="match status" value="1"/>
</dbReference>
<dbReference type="SUPFAM" id="SSF56112">
    <property type="entry name" value="Protein kinase-like (PK-like)"/>
    <property type="match status" value="1"/>
</dbReference>
<gene>
    <name evidence="21" type="primary">LOC107428798</name>
</gene>
<evidence type="ECO:0000256" key="17">
    <source>
        <dbReference type="SAM" id="Phobius"/>
    </source>
</evidence>
<dbReference type="GO" id="GO:0004674">
    <property type="term" value="F:protein serine/threonine kinase activity"/>
    <property type="evidence" value="ECO:0007669"/>
    <property type="project" value="UniProtKB-KW"/>
</dbReference>
<dbReference type="PROSITE" id="PS50011">
    <property type="entry name" value="PROTEIN_KINASE_DOM"/>
    <property type="match status" value="1"/>
</dbReference>
<evidence type="ECO:0000259" key="19">
    <source>
        <dbReference type="PROSITE" id="PS50011"/>
    </source>
</evidence>
<dbReference type="PANTHER" id="PTHR48005:SF70">
    <property type="entry name" value="MDIS1-INTERACTING RECEPTOR LIKE KINASE 2-LIKE"/>
    <property type="match status" value="1"/>
</dbReference>
<dbReference type="GO" id="GO:0016020">
    <property type="term" value="C:membrane"/>
    <property type="evidence" value="ECO:0007669"/>
    <property type="project" value="UniProtKB-SubCell"/>
</dbReference>
<proteinExistence type="predicted"/>
<dbReference type="InterPro" id="IPR017441">
    <property type="entry name" value="Protein_kinase_ATP_BS"/>
</dbReference>
<dbReference type="GeneID" id="107428798"/>
<dbReference type="InterPro" id="IPR051420">
    <property type="entry name" value="Ser_Thr_Kinases_DiverseReg"/>
</dbReference>
<dbReference type="GO" id="GO:0005524">
    <property type="term" value="F:ATP binding"/>
    <property type="evidence" value="ECO:0007669"/>
    <property type="project" value="UniProtKB-UniRule"/>
</dbReference>
<evidence type="ECO:0000256" key="12">
    <source>
        <dbReference type="ARBA" id="ARBA00022989"/>
    </source>
</evidence>
<dbReference type="InParanoid" id="A0A6P4ADS1"/>
<dbReference type="SUPFAM" id="SSF52047">
    <property type="entry name" value="RNI-like"/>
    <property type="match status" value="2"/>
</dbReference>
<dbReference type="InterPro" id="IPR055414">
    <property type="entry name" value="LRR_R13L4/SHOC2-like"/>
</dbReference>
<feature type="domain" description="Protein kinase" evidence="19">
    <location>
        <begin position="680"/>
        <end position="952"/>
    </location>
</feature>
<feature type="signal peptide" evidence="18">
    <location>
        <begin position="1"/>
        <end position="25"/>
    </location>
</feature>
<dbReference type="Proteomes" id="UP001652623">
    <property type="component" value="Chromosome 12"/>
</dbReference>
<name>A0A6P4ADS1_ZIZJJ</name>
<evidence type="ECO:0000256" key="5">
    <source>
        <dbReference type="ARBA" id="ARBA00022679"/>
    </source>
</evidence>
<feature type="transmembrane region" description="Helical" evidence="17">
    <location>
        <begin position="611"/>
        <end position="634"/>
    </location>
</feature>
<feature type="binding site" evidence="16">
    <location>
        <position position="709"/>
    </location>
    <ligand>
        <name>ATP</name>
        <dbReference type="ChEBI" id="CHEBI:30616"/>
    </ligand>
</feature>
<dbReference type="Pfam" id="PF00560">
    <property type="entry name" value="LRR_1"/>
    <property type="match status" value="3"/>
</dbReference>
<dbReference type="Gene3D" id="3.80.10.10">
    <property type="entry name" value="Ribonuclease Inhibitor"/>
    <property type="match status" value="4"/>
</dbReference>
<evidence type="ECO:0000256" key="2">
    <source>
        <dbReference type="ARBA" id="ARBA00012513"/>
    </source>
</evidence>
<dbReference type="Pfam" id="PF23598">
    <property type="entry name" value="LRR_14"/>
    <property type="match status" value="1"/>
</dbReference>
<dbReference type="Pfam" id="PF13855">
    <property type="entry name" value="LRR_8"/>
    <property type="match status" value="2"/>
</dbReference>
<dbReference type="InterPro" id="IPR001611">
    <property type="entry name" value="Leu-rich_rpt"/>
</dbReference>
<keyword evidence="5" id="KW-0808">Transferase</keyword>
<comment type="catalytic activity">
    <reaction evidence="15">
        <text>L-seryl-[protein] + ATP = O-phospho-L-seryl-[protein] + ADP + H(+)</text>
        <dbReference type="Rhea" id="RHEA:17989"/>
        <dbReference type="Rhea" id="RHEA-COMP:9863"/>
        <dbReference type="Rhea" id="RHEA-COMP:11604"/>
        <dbReference type="ChEBI" id="CHEBI:15378"/>
        <dbReference type="ChEBI" id="CHEBI:29999"/>
        <dbReference type="ChEBI" id="CHEBI:30616"/>
        <dbReference type="ChEBI" id="CHEBI:83421"/>
        <dbReference type="ChEBI" id="CHEBI:456216"/>
        <dbReference type="EC" id="2.7.11.1"/>
    </reaction>
</comment>
<dbReference type="RefSeq" id="XP_015894873.2">
    <property type="nucleotide sequence ID" value="XM_016039387.4"/>
</dbReference>
<evidence type="ECO:0000256" key="1">
    <source>
        <dbReference type="ARBA" id="ARBA00004370"/>
    </source>
</evidence>
<evidence type="ECO:0000256" key="3">
    <source>
        <dbReference type="ARBA" id="ARBA00022527"/>
    </source>
</evidence>
<evidence type="ECO:0000256" key="15">
    <source>
        <dbReference type="ARBA" id="ARBA00048679"/>
    </source>
</evidence>
<comment type="subcellular location">
    <subcellularLocation>
        <location evidence="1">Membrane</location>
    </subcellularLocation>
</comment>
<keyword evidence="4" id="KW-0433">Leucine-rich repeat</keyword>
<keyword evidence="20" id="KW-1185">Reference proteome</keyword>
<keyword evidence="10" id="KW-0418">Kinase</keyword>
<evidence type="ECO:0000256" key="11">
    <source>
        <dbReference type="ARBA" id="ARBA00022840"/>
    </source>
</evidence>
<dbReference type="PROSITE" id="PS00109">
    <property type="entry name" value="PROTEIN_KINASE_TYR"/>
    <property type="match status" value="1"/>
</dbReference>
<feature type="chain" id="PRO_5046177061" description="non-specific serine/threonine protein kinase" evidence="18">
    <location>
        <begin position="26"/>
        <end position="956"/>
    </location>
</feature>
<evidence type="ECO:0000256" key="8">
    <source>
        <dbReference type="ARBA" id="ARBA00022737"/>
    </source>
</evidence>
<dbReference type="Gene3D" id="3.30.200.20">
    <property type="entry name" value="Phosphorylase Kinase, domain 1"/>
    <property type="match status" value="1"/>
</dbReference>
<dbReference type="InterPro" id="IPR032675">
    <property type="entry name" value="LRR_dom_sf"/>
</dbReference>
<evidence type="ECO:0000256" key="9">
    <source>
        <dbReference type="ARBA" id="ARBA00022741"/>
    </source>
</evidence>